<comment type="caution">
    <text evidence="2">The sequence shown here is derived from an EMBL/GenBank/DDBJ whole genome shotgun (WGS) entry which is preliminary data.</text>
</comment>
<accession>A0AAD7B5B0</accession>
<evidence type="ECO:0000313" key="2">
    <source>
        <dbReference type="EMBL" id="KAJ7610126.1"/>
    </source>
</evidence>
<gene>
    <name evidence="2" type="ORF">FB45DRAFT_875933</name>
</gene>
<dbReference type="EMBL" id="JARKIF010000036">
    <property type="protein sequence ID" value="KAJ7610126.1"/>
    <property type="molecule type" value="Genomic_DNA"/>
</dbReference>
<feature type="region of interest" description="Disordered" evidence="1">
    <location>
        <begin position="124"/>
        <end position="148"/>
    </location>
</feature>
<proteinExistence type="predicted"/>
<feature type="compositionally biased region" description="Basic and acidic residues" evidence="1">
    <location>
        <begin position="174"/>
        <end position="189"/>
    </location>
</feature>
<protein>
    <submittedName>
        <fullName evidence="2">Uncharacterized protein</fullName>
    </submittedName>
</protein>
<evidence type="ECO:0000313" key="3">
    <source>
        <dbReference type="Proteomes" id="UP001221142"/>
    </source>
</evidence>
<sequence>MPGTYHCGMGMDNCTGITFPIQLRDTPHDASKKSPLQPPIRRCKGHGLDMNGRWWKKISRVPKLKCHLGSDLTIKFGIWKDRGNDRHQRPAACRPVITKNAKPIQGVWIMGGVKGRRSSQKHLVFEDEMSPQSPQSWKASLRSRDEKESESIVKMGWNGEQRNLEGKTCVSRHGGSEQRMESDQSHHSPDVPAFTDAIALPIPPPCMMYHHLTTTNHHRRLPLTCPLLGTLQHTPV</sequence>
<dbReference type="Proteomes" id="UP001221142">
    <property type="component" value="Unassembled WGS sequence"/>
</dbReference>
<dbReference type="AlphaFoldDB" id="A0AAD7B5B0"/>
<keyword evidence="3" id="KW-1185">Reference proteome</keyword>
<name>A0AAD7B5B0_9AGAR</name>
<reference evidence="2" key="1">
    <citation type="submission" date="2023-03" db="EMBL/GenBank/DDBJ databases">
        <title>Massive genome expansion in bonnet fungi (Mycena s.s.) driven by repeated elements and novel gene families across ecological guilds.</title>
        <authorList>
            <consortium name="Lawrence Berkeley National Laboratory"/>
            <person name="Harder C.B."/>
            <person name="Miyauchi S."/>
            <person name="Viragh M."/>
            <person name="Kuo A."/>
            <person name="Thoen E."/>
            <person name="Andreopoulos B."/>
            <person name="Lu D."/>
            <person name="Skrede I."/>
            <person name="Drula E."/>
            <person name="Henrissat B."/>
            <person name="Morin E."/>
            <person name="Kohler A."/>
            <person name="Barry K."/>
            <person name="LaButti K."/>
            <person name="Morin E."/>
            <person name="Salamov A."/>
            <person name="Lipzen A."/>
            <person name="Mereny Z."/>
            <person name="Hegedus B."/>
            <person name="Baldrian P."/>
            <person name="Stursova M."/>
            <person name="Weitz H."/>
            <person name="Taylor A."/>
            <person name="Grigoriev I.V."/>
            <person name="Nagy L.G."/>
            <person name="Martin F."/>
            <person name="Kauserud H."/>
        </authorList>
    </citation>
    <scope>NUCLEOTIDE SEQUENCE</scope>
    <source>
        <strain evidence="2">9284</strain>
    </source>
</reference>
<organism evidence="2 3">
    <name type="scientific">Roridomyces roridus</name>
    <dbReference type="NCBI Taxonomy" id="1738132"/>
    <lineage>
        <taxon>Eukaryota</taxon>
        <taxon>Fungi</taxon>
        <taxon>Dikarya</taxon>
        <taxon>Basidiomycota</taxon>
        <taxon>Agaricomycotina</taxon>
        <taxon>Agaricomycetes</taxon>
        <taxon>Agaricomycetidae</taxon>
        <taxon>Agaricales</taxon>
        <taxon>Marasmiineae</taxon>
        <taxon>Mycenaceae</taxon>
        <taxon>Roridomyces</taxon>
    </lineage>
</organism>
<evidence type="ECO:0000256" key="1">
    <source>
        <dbReference type="SAM" id="MobiDB-lite"/>
    </source>
</evidence>
<feature type="region of interest" description="Disordered" evidence="1">
    <location>
        <begin position="164"/>
        <end position="189"/>
    </location>
</feature>